<sequence length="286" mass="31959">MSLCDSPLKENDIVHTIGATFSALSRHGLEGCLIGSAAAYFYGMRYRVPNDLDVVVVNPSPEHTTDDIKDLIAQSDKRFSLVPSRVPGSVHQVMWFSIEDVDENDVKSPSKKSRVRAAQRQRRQDESEATRLCKVDILIPSIYFGSSALDSFSLVPDHSTTFESHCESDSTTYTPTMQTVKYVPLPTLILLKLSAWKDCSAVHASQKLHEAIPKHELDIEQLLHIIIMAAGNGAAFQDPPFTNRSNWTLAGFPDIMEVRRCIAKYVKKWPRTSCGWFTVLKAFASN</sequence>
<accession>A0A409YPQ0</accession>
<dbReference type="Proteomes" id="UP000284842">
    <property type="component" value="Unassembled WGS sequence"/>
</dbReference>
<dbReference type="OrthoDB" id="3133286at2759"/>
<protein>
    <submittedName>
        <fullName evidence="2">Uncharacterized protein</fullName>
    </submittedName>
</protein>
<evidence type="ECO:0000313" key="2">
    <source>
        <dbReference type="EMBL" id="PPR04980.1"/>
    </source>
</evidence>
<gene>
    <name evidence="2" type="ORF">CVT24_010438</name>
</gene>
<name>A0A409YPQ0_9AGAR</name>
<organism evidence="2 3">
    <name type="scientific">Panaeolus cyanescens</name>
    <dbReference type="NCBI Taxonomy" id="181874"/>
    <lineage>
        <taxon>Eukaryota</taxon>
        <taxon>Fungi</taxon>
        <taxon>Dikarya</taxon>
        <taxon>Basidiomycota</taxon>
        <taxon>Agaricomycotina</taxon>
        <taxon>Agaricomycetes</taxon>
        <taxon>Agaricomycetidae</taxon>
        <taxon>Agaricales</taxon>
        <taxon>Agaricineae</taxon>
        <taxon>Galeropsidaceae</taxon>
        <taxon>Panaeolus</taxon>
    </lineage>
</organism>
<reference evidence="2 3" key="1">
    <citation type="journal article" date="2018" name="Evol. Lett.">
        <title>Horizontal gene cluster transfer increased hallucinogenic mushroom diversity.</title>
        <authorList>
            <person name="Reynolds H.T."/>
            <person name="Vijayakumar V."/>
            <person name="Gluck-Thaler E."/>
            <person name="Korotkin H.B."/>
            <person name="Matheny P.B."/>
            <person name="Slot J.C."/>
        </authorList>
    </citation>
    <scope>NUCLEOTIDE SEQUENCE [LARGE SCALE GENOMIC DNA]</scope>
    <source>
        <strain evidence="2 3">2629</strain>
    </source>
</reference>
<proteinExistence type="predicted"/>
<dbReference type="InParanoid" id="A0A409YPQ0"/>
<keyword evidence="3" id="KW-1185">Reference proteome</keyword>
<evidence type="ECO:0000313" key="3">
    <source>
        <dbReference type="Proteomes" id="UP000284842"/>
    </source>
</evidence>
<feature type="compositionally biased region" description="Basic residues" evidence="1">
    <location>
        <begin position="109"/>
        <end position="121"/>
    </location>
</feature>
<evidence type="ECO:0000256" key="1">
    <source>
        <dbReference type="SAM" id="MobiDB-lite"/>
    </source>
</evidence>
<comment type="caution">
    <text evidence="2">The sequence shown here is derived from an EMBL/GenBank/DDBJ whole genome shotgun (WGS) entry which is preliminary data.</text>
</comment>
<dbReference type="EMBL" id="NHTK01000869">
    <property type="protein sequence ID" value="PPR04980.1"/>
    <property type="molecule type" value="Genomic_DNA"/>
</dbReference>
<feature type="region of interest" description="Disordered" evidence="1">
    <location>
        <begin position="105"/>
        <end position="125"/>
    </location>
</feature>
<dbReference type="AlphaFoldDB" id="A0A409YPQ0"/>